<keyword evidence="3" id="KW-0255">Endonuclease</keyword>
<evidence type="ECO:0000259" key="7">
    <source>
        <dbReference type="Pfam" id="PF08340"/>
    </source>
</evidence>
<proteinExistence type="inferred from homology"/>
<sequence>MIRSMTAYASAETTGPAGTLSCELRTVNHRYLELSPRLPEDLRSFESQLRERIAAKLSRGKLDITVRRAGDARSESLQINSALLARLSELNLDMLARFPGMQVQFTELLRFPGVMQQAEMDPEAQQTALFDVLDRALDALTATREREGEKLGEILRDKLDGIERVVADVRGWMPEIRVALRTRLETRLADLKQPVEPGRLEQELVLQITRTDVDEELDRLATHIGETRRVLGLKEPVGRRLDFLMQEFNREANTLGSKSVDARSTNAAVELKVLIEQMREQVQNIE</sequence>
<gene>
    <name evidence="8" type="ORF">GCM10008098_21260</name>
</gene>
<evidence type="ECO:0000259" key="6">
    <source>
        <dbReference type="Pfam" id="PF03755"/>
    </source>
</evidence>
<feature type="domain" description="Endoribonuclease YicC-like N-terminal" evidence="6">
    <location>
        <begin position="2"/>
        <end position="152"/>
    </location>
</feature>
<evidence type="ECO:0000256" key="2">
    <source>
        <dbReference type="ARBA" id="ARBA00022722"/>
    </source>
</evidence>
<evidence type="ECO:0000256" key="1">
    <source>
        <dbReference type="ARBA" id="ARBA00001968"/>
    </source>
</evidence>
<comment type="similarity">
    <text evidence="5">Belongs to the YicC/YloC family.</text>
</comment>
<feature type="domain" description="Endoribonuclease YicC-like C-terminal" evidence="7">
    <location>
        <begin position="173"/>
        <end position="286"/>
    </location>
</feature>
<evidence type="ECO:0000256" key="3">
    <source>
        <dbReference type="ARBA" id="ARBA00022759"/>
    </source>
</evidence>
<comment type="cofactor">
    <cofactor evidence="1">
        <name>a divalent metal cation</name>
        <dbReference type="ChEBI" id="CHEBI:60240"/>
    </cofactor>
</comment>
<dbReference type="Pfam" id="PF08340">
    <property type="entry name" value="YicC-like_C"/>
    <property type="match status" value="1"/>
</dbReference>
<keyword evidence="9" id="KW-1185">Reference proteome</keyword>
<evidence type="ECO:0000256" key="5">
    <source>
        <dbReference type="ARBA" id="ARBA00035648"/>
    </source>
</evidence>
<dbReference type="InterPro" id="IPR013551">
    <property type="entry name" value="YicC-like_C"/>
</dbReference>
<dbReference type="NCBIfam" id="TIGR00255">
    <property type="entry name" value="YicC/YloC family endoribonuclease"/>
    <property type="match status" value="1"/>
</dbReference>
<dbReference type="Proteomes" id="UP000621898">
    <property type="component" value="Unassembled WGS sequence"/>
</dbReference>
<keyword evidence="2" id="KW-0540">Nuclease</keyword>
<dbReference type="PANTHER" id="PTHR30636:SF3">
    <property type="entry name" value="UPF0701 PROTEIN YICC"/>
    <property type="match status" value="1"/>
</dbReference>
<name>A0ABQ2ZXC7_9GAMM</name>
<dbReference type="Pfam" id="PF03755">
    <property type="entry name" value="YicC-like_N"/>
    <property type="match status" value="1"/>
</dbReference>
<accession>A0ABQ2ZXC7</accession>
<evidence type="ECO:0000313" key="9">
    <source>
        <dbReference type="Proteomes" id="UP000621898"/>
    </source>
</evidence>
<evidence type="ECO:0008006" key="10">
    <source>
        <dbReference type="Google" id="ProtNLM"/>
    </source>
</evidence>
<reference evidence="9" key="1">
    <citation type="journal article" date="2019" name="Int. J. Syst. Evol. Microbiol.">
        <title>The Global Catalogue of Microorganisms (GCM) 10K type strain sequencing project: providing services to taxonomists for standard genome sequencing and annotation.</title>
        <authorList>
            <consortium name="The Broad Institute Genomics Platform"/>
            <consortium name="The Broad Institute Genome Sequencing Center for Infectious Disease"/>
            <person name="Wu L."/>
            <person name="Ma J."/>
        </authorList>
    </citation>
    <scope>NUCLEOTIDE SEQUENCE [LARGE SCALE GENOMIC DNA]</scope>
    <source>
        <strain evidence="9">KCTC 22232</strain>
    </source>
</reference>
<dbReference type="EMBL" id="BMXT01000002">
    <property type="protein sequence ID" value="GGY27928.1"/>
    <property type="molecule type" value="Genomic_DNA"/>
</dbReference>
<dbReference type="InterPro" id="IPR013527">
    <property type="entry name" value="YicC-like_N"/>
</dbReference>
<dbReference type="RefSeq" id="WP_189441207.1">
    <property type="nucleotide sequence ID" value="NZ_BMXT01000002.1"/>
</dbReference>
<dbReference type="InterPro" id="IPR005229">
    <property type="entry name" value="YicC/YloC-like"/>
</dbReference>
<protein>
    <recommendedName>
        <fullName evidence="10">YicC family protein</fullName>
    </recommendedName>
</protein>
<dbReference type="PANTHER" id="PTHR30636">
    <property type="entry name" value="UPF0701 PROTEIN YICC"/>
    <property type="match status" value="1"/>
</dbReference>
<organism evidence="8 9">
    <name type="scientific">Rhodanobacter panaciterrae</name>
    <dbReference type="NCBI Taxonomy" id="490572"/>
    <lineage>
        <taxon>Bacteria</taxon>
        <taxon>Pseudomonadati</taxon>
        <taxon>Pseudomonadota</taxon>
        <taxon>Gammaproteobacteria</taxon>
        <taxon>Lysobacterales</taxon>
        <taxon>Rhodanobacteraceae</taxon>
        <taxon>Rhodanobacter</taxon>
    </lineage>
</organism>
<keyword evidence="4" id="KW-0378">Hydrolase</keyword>
<comment type="caution">
    <text evidence="8">The sequence shown here is derived from an EMBL/GenBank/DDBJ whole genome shotgun (WGS) entry which is preliminary data.</text>
</comment>
<evidence type="ECO:0000313" key="8">
    <source>
        <dbReference type="EMBL" id="GGY27928.1"/>
    </source>
</evidence>
<evidence type="ECO:0000256" key="4">
    <source>
        <dbReference type="ARBA" id="ARBA00022801"/>
    </source>
</evidence>